<evidence type="ECO:0000256" key="8">
    <source>
        <dbReference type="ARBA" id="ARBA00051245"/>
    </source>
</evidence>
<keyword evidence="9" id="KW-0472">Membrane</keyword>
<dbReference type="GO" id="GO:0004715">
    <property type="term" value="F:non-membrane spanning protein tyrosine kinase activity"/>
    <property type="evidence" value="ECO:0007669"/>
    <property type="project" value="UniProtKB-EC"/>
</dbReference>
<evidence type="ECO:0000256" key="6">
    <source>
        <dbReference type="ARBA" id="ARBA00022840"/>
    </source>
</evidence>
<keyword evidence="9" id="KW-1133">Transmembrane helix</keyword>
<dbReference type="AlphaFoldDB" id="A0A1Y4QKE6"/>
<feature type="transmembrane region" description="Helical" evidence="9">
    <location>
        <begin position="60"/>
        <end position="78"/>
    </location>
</feature>
<keyword evidence="3" id="KW-0808">Transferase</keyword>
<evidence type="ECO:0000256" key="3">
    <source>
        <dbReference type="ARBA" id="ARBA00022679"/>
    </source>
</evidence>
<dbReference type="SUPFAM" id="SSF52540">
    <property type="entry name" value="P-loop containing nucleoside triphosphate hydrolases"/>
    <property type="match status" value="1"/>
</dbReference>
<dbReference type="InterPro" id="IPR027417">
    <property type="entry name" value="P-loop_NTPase"/>
</dbReference>
<keyword evidence="6" id="KW-0067">ATP-binding</keyword>
<gene>
    <name evidence="11" type="ORF">B5E91_04650</name>
</gene>
<dbReference type="EC" id="2.7.10.2" evidence="2"/>
<feature type="transmembrane region" description="Helical" evidence="9">
    <location>
        <begin position="6"/>
        <end position="24"/>
    </location>
</feature>
<dbReference type="Proteomes" id="UP000196258">
    <property type="component" value="Unassembled WGS sequence"/>
</dbReference>
<dbReference type="NCBIfam" id="TIGR01007">
    <property type="entry name" value="eps_fam"/>
    <property type="match status" value="1"/>
</dbReference>
<dbReference type="Gene3D" id="3.40.50.300">
    <property type="entry name" value="P-loop containing nucleotide triphosphate hydrolases"/>
    <property type="match status" value="1"/>
</dbReference>
<comment type="catalytic activity">
    <reaction evidence="8">
        <text>L-tyrosyl-[protein] + ATP = O-phospho-L-tyrosyl-[protein] + ADP + H(+)</text>
        <dbReference type="Rhea" id="RHEA:10596"/>
        <dbReference type="Rhea" id="RHEA-COMP:10136"/>
        <dbReference type="Rhea" id="RHEA-COMP:20101"/>
        <dbReference type="ChEBI" id="CHEBI:15378"/>
        <dbReference type="ChEBI" id="CHEBI:30616"/>
        <dbReference type="ChEBI" id="CHEBI:46858"/>
        <dbReference type="ChEBI" id="CHEBI:61978"/>
        <dbReference type="ChEBI" id="CHEBI:456216"/>
        <dbReference type="EC" id="2.7.10.2"/>
    </reaction>
</comment>
<feature type="domain" description="AAA" evidence="10">
    <location>
        <begin position="307"/>
        <end position="449"/>
    </location>
</feature>
<dbReference type="InterPro" id="IPR025669">
    <property type="entry name" value="AAA_dom"/>
</dbReference>
<evidence type="ECO:0000256" key="9">
    <source>
        <dbReference type="SAM" id="Phobius"/>
    </source>
</evidence>
<evidence type="ECO:0000313" key="12">
    <source>
        <dbReference type="Proteomes" id="UP000196258"/>
    </source>
</evidence>
<dbReference type="InterPro" id="IPR005702">
    <property type="entry name" value="Wzc-like_C"/>
</dbReference>
<dbReference type="PANTHER" id="PTHR32309:SF13">
    <property type="entry name" value="FERRIC ENTEROBACTIN TRANSPORT PROTEIN FEPE"/>
    <property type="match status" value="1"/>
</dbReference>
<evidence type="ECO:0000259" key="10">
    <source>
        <dbReference type="Pfam" id="PF13614"/>
    </source>
</evidence>
<evidence type="ECO:0000256" key="2">
    <source>
        <dbReference type="ARBA" id="ARBA00011903"/>
    </source>
</evidence>
<accession>A0A1Y4QKE6</accession>
<keyword evidence="4" id="KW-0547">Nucleotide-binding</keyword>
<comment type="similarity">
    <text evidence="1">Belongs to the CpsD/CapB family.</text>
</comment>
<dbReference type="GO" id="GO:0005524">
    <property type="term" value="F:ATP binding"/>
    <property type="evidence" value="ECO:0007669"/>
    <property type="project" value="UniProtKB-KW"/>
</dbReference>
<organism evidence="11 12">
    <name type="scientific">Thomasclavelia spiroformis</name>
    <dbReference type="NCBI Taxonomy" id="29348"/>
    <lineage>
        <taxon>Bacteria</taxon>
        <taxon>Bacillati</taxon>
        <taxon>Bacillota</taxon>
        <taxon>Erysipelotrichia</taxon>
        <taxon>Erysipelotrichales</taxon>
        <taxon>Coprobacillaceae</taxon>
        <taxon>Thomasclavelia</taxon>
    </lineage>
</organism>
<protein>
    <recommendedName>
        <fullName evidence="2">non-specific protein-tyrosine kinase</fullName>
        <ecNumber evidence="2">2.7.10.2</ecNumber>
    </recommendedName>
</protein>
<keyword evidence="5" id="KW-0418">Kinase</keyword>
<sequence length="503" mass="57477">MMKFVIMIMVIVIMIIKTIGMKVGDIMDEQRLKESMLEDDNIEIDLSELIHGFLKILKDYWGLFLGTIVICTIAFSTFRYLTYTPIYRCEATFTVATDSENTGSYSYYYSQNTADQLSKTFPYILDSSYFRSILLEELGVNSLNGTLSASTVSESNIVTMSVESNSPQDAMSILTSAIEVYPDAARFVLGQIQFHMINNPQLPTSPYNKLTFTNTVIVGGIIGLVFGTVILGCMALFRKTVKNPEDMKRITNLNCMATIPRVKIKARKIHKQTRISINDRRIPFAFKENMRSLQMRLERVFKKEEHKVIVVTSTAANEGKTTLTINLAETFATNGKRVLLIDADLRRQSIASILHCKDNQGLIDVYLQKGDVLKNIRKLDDSKLWFIGNDNPVDNPVSVLSHPDLKEFIEKMKKEFDYVIIDTPPCGIFQDVTLIQKYADALLYVVKYDFLPYQKIQNGLSILKEDCCFMGYVFNIYTKKSSEYGHHSYGYNRYGYVKDEYKE</sequence>
<keyword evidence="9" id="KW-0812">Transmembrane</keyword>
<evidence type="ECO:0000256" key="7">
    <source>
        <dbReference type="ARBA" id="ARBA00023137"/>
    </source>
</evidence>
<dbReference type="EMBL" id="NFLB01000004">
    <property type="protein sequence ID" value="OUQ05707.1"/>
    <property type="molecule type" value="Genomic_DNA"/>
</dbReference>
<evidence type="ECO:0000256" key="4">
    <source>
        <dbReference type="ARBA" id="ARBA00022741"/>
    </source>
</evidence>
<name>A0A1Y4QKE6_9FIRM</name>
<proteinExistence type="inferred from homology"/>
<dbReference type="PANTHER" id="PTHR32309">
    <property type="entry name" value="TYROSINE-PROTEIN KINASE"/>
    <property type="match status" value="1"/>
</dbReference>
<feature type="transmembrane region" description="Helical" evidence="9">
    <location>
        <begin position="216"/>
        <end position="237"/>
    </location>
</feature>
<evidence type="ECO:0000256" key="1">
    <source>
        <dbReference type="ARBA" id="ARBA00007316"/>
    </source>
</evidence>
<dbReference type="InterPro" id="IPR050445">
    <property type="entry name" value="Bact_polysacc_biosynth/exp"/>
</dbReference>
<keyword evidence="7" id="KW-0829">Tyrosine-protein kinase</keyword>
<dbReference type="Pfam" id="PF13614">
    <property type="entry name" value="AAA_31"/>
    <property type="match status" value="1"/>
</dbReference>
<dbReference type="GO" id="GO:0005886">
    <property type="term" value="C:plasma membrane"/>
    <property type="evidence" value="ECO:0007669"/>
    <property type="project" value="TreeGrafter"/>
</dbReference>
<evidence type="ECO:0000313" key="11">
    <source>
        <dbReference type="EMBL" id="OUQ05707.1"/>
    </source>
</evidence>
<evidence type="ECO:0000256" key="5">
    <source>
        <dbReference type="ARBA" id="ARBA00022777"/>
    </source>
</evidence>
<comment type="caution">
    <text evidence="11">The sequence shown here is derived from an EMBL/GenBank/DDBJ whole genome shotgun (WGS) entry which is preliminary data.</text>
</comment>
<reference evidence="12" key="1">
    <citation type="submission" date="2017-04" db="EMBL/GenBank/DDBJ databases">
        <title>Function of individual gut microbiota members based on whole genome sequencing of pure cultures obtained from chicken caecum.</title>
        <authorList>
            <person name="Medvecky M."/>
            <person name="Cejkova D."/>
            <person name="Polansky O."/>
            <person name="Karasova D."/>
            <person name="Kubasova T."/>
            <person name="Cizek A."/>
            <person name="Rychlik I."/>
        </authorList>
    </citation>
    <scope>NUCLEOTIDE SEQUENCE [LARGE SCALE GENOMIC DNA]</scope>
    <source>
        <strain evidence="12">An149</strain>
    </source>
</reference>
<dbReference type="CDD" id="cd05387">
    <property type="entry name" value="BY-kinase"/>
    <property type="match status" value="1"/>
</dbReference>